<dbReference type="Gene3D" id="3.40.50.2300">
    <property type="match status" value="1"/>
</dbReference>
<evidence type="ECO:0000256" key="5">
    <source>
        <dbReference type="PROSITE-ProRule" id="PRU00169"/>
    </source>
</evidence>
<keyword evidence="1 5" id="KW-0597">Phosphoprotein</keyword>
<evidence type="ECO:0000313" key="9">
    <source>
        <dbReference type="Proteomes" id="UP000317691"/>
    </source>
</evidence>
<organism evidence="8 9">
    <name type="scientific">Eiseniibacteriota bacterium</name>
    <dbReference type="NCBI Taxonomy" id="2212470"/>
    <lineage>
        <taxon>Bacteria</taxon>
        <taxon>Candidatus Eiseniibacteriota</taxon>
    </lineage>
</organism>
<sequence>MRESVLLADDHAVIRDGLATLLNAEGFKVVGSAPDGREAVRLAKELKPDIAVLDLGMPQLNGLETTRSVLQCSPETRVIVLTMHTEDPYVIEALRAGARGYLLKTQATAHLVQAIREVAQGSVYLSPGISKAVVEACISKVDLPDDPLTPREREVLQLITEGRSSKEIGVALDISARTVEAHRAHIMEKLDIHETAGLVRYAIRRGLIIP</sequence>
<keyword evidence="3" id="KW-0238">DNA-binding</keyword>
<dbReference type="SMART" id="SM00448">
    <property type="entry name" value="REC"/>
    <property type="match status" value="1"/>
</dbReference>
<evidence type="ECO:0000313" key="8">
    <source>
        <dbReference type="EMBL" id="TMQ63856.1"/>
    </source>
</evidence>
<dbReference type="InterPro" id="IPR001789">
    <property type="entry name" value="Sig_transdc_resp-reg_receiver"/>
</dbReference>
<evidence type="ECO:0000259" key="7">
    <source>
        <dbReference type="PROSITE" id="PS50110"/>
    </source>
</evidence>
<dbReference type="Proteomes" id="UP000317691">
    <property type="component" value="Unassembled WGS sequence"/>
</dbReference>
<feature type="modified residue" description="4-aspartylphosphate" evidence="5">
    <location>
        <position position="54"/>
    </location>
</feature>
<dbReference type="PANTHER" id="PTHR43214:SF41">
    <property type="entry name" value="NITRATE_NITRITE RESPONSE REGULATOR PROTEIN NARP"/>
    <property type="match status" value="1"/>
</dbReference>
<dbReference type="CDD" id="cd17535">
    <property type="entry name" value="REC_NarL-like"/>
    <property type="match status" value="1"/>
</dbReference>
<dbReference type="PROSITE" id="PS50043">
    <property type="entry name" value="HTH_LUXR_2"/>
    <property type="match status" value="1"/>
</dbReference>
<dbReference type="CDD" id="cd06170">
    <property type="entry name" value="LuxR_C_like"/>
    <property type="match status" value="1"/>
</dbReference>
<dbReference type="InterPro" id="IPR011006">
    <property type="entry name" value="CheY-like_superfamily"/>
</dbReference>
<dbReference type="EMBL" id="VBOZ01000029">
    <property type="protein sequence ID" value="TMQ63856.1"/>
    <property type="molecule type" value="Genomic_DNA"/>
</dbReference>
<dbReference type="GO" id="GO:0000160">
    <property type="term" value="P:phosphorelay signal transduction system"/>
    <property type="evidence" value="ECO:0007669"/>
    <property type="project" value="InterPro"/>
</dbReference>
<dbReference type="PANTHER" id="PTHR43214">
    <property type="entry name" value="TWO-COMPONENT RESPONSE REGULATOR"/>
    <property type="match status" value="1"/>
</dbReference>
<feature type="domain" description="Response regulatory" evidence="7">
    <location>
        <begin position="4"/>
        <end position="119"/>
    </location>
</feature>
<gene>
    <name evidence="8" type="ORF">E6K79_09470</name>
</gene>
<evidence type="ECO:0000256" key="4">
    <source>
        <dbReference type="ARBA" id="ARBA00023163"/>
    </source>
</evidence>
<evidence type="ECO:0000256" key="3">
    <source>
        <dbReference type="ARBA" id="ARBA00023125"/>
    </source>
</evidence>
<evidence type="ECO:0000259" key="6">
    <source>
        <dbReference type="PROSITE" id="PS50043"/>
    </source>
</evidence>
<dbReference type="AlphaFoldDB" id="A0A538TJQ6"/>
<dbReference type="PROSITE" id="PS00622">
    <property type="entry name" value="HTH_LUXR_1"/>
    <property type="match status" value="1"/>
</dbReference>
<proteinExistence type="predicted"/>
<dbReference type="InterPro" id="IPR039420">
    <property type="entry name" value="WalR-like"/>
</dbReference>
<accession>A0A538TJQ6</accession>
<evidence type="ECO:0000256" key="2">
    <source>
        <dbReference type="ARBA" id="ARBA00023015"/>
    </source>
</evidence>
<dbReference type="InterPro" id="IPR000792">
    <property type="entry name" value="Tscrpt_reg_LuxR_C"/>
</dbReference>
<dbReference type="GO" id="GO:0003677">
    <property type="term" value="F:DNA binding"/>
    <property type="evidence" value="ECO:0007669"/>
    <property type="project" value="UniProtKB-KW"/>
</dbReference>
<dbReference type="InterPro" id="IPR016032">
    <property type="entry name" value="Sig_transdc_resp-reg_C-effctor"/>
</dbReference>
<dbReference type="PRINTS" id="PR00038">
    <property type="entry name" value="HTHLUXR"/>
</dbReference>
<dbReference type="SUPFAM" id="SSF46894">
    <property type="entry name" value="C-terminal effector domain of the bipartite response regulators"/>
    <property type="match status" value="1"/>
</dbReference>
<dbReference type="SUPFAM" id="SSF52172">
    <property type="entry name" value="CheY-like"/>
    <property type="match status" value="1"/>
</dbReference>
<keyword evidence="2" id="KW-0805">Transcription regulation</keyword>
<comment type="caution">
    <text evidence="8">The sequence shown here is derived from an EMBL/GenBank/DDBJ whole genome shotgun (WGS) entry which is preliminary data.</text>
</comment>
<dbReference type="Pfam" id="PF00196">
    <property type="entry name" value="GerE"/>
    <property type="match status" value="1"/>
</dbReference>
<reference evidence="8 9" key="1">
    <citation type="journal article" date="2019" name="Nat. Microbiol.">
        <title>Mediterranean grassland soil C-N compound turnover is dependent on rainfall and depth, and is mediated by genomically divergent microorganisms.</title>
        <authorList>
            <person name="Diamond S."/>
            <person name="Andeer P.F."/>
            <person name="Li Z."/>
            <person name="Crits-Christoph A."/>
            <person name="Burstein D."/>
            <person name="Anantharaman K."/>
            <person name="Lane K.R."/>
            <person name="Thomas B.C."/>
            <person name="Pan C."/>
            <person name="Northen T.R."/>
            <person name="Banfield J.F."/>
        </authorList>
    </citation>
    <scope>NUCLEOTIDE SEQUENCE [LARGE SCALE GENOMIC DNA]</scope>
    <source>
        <strain evidence="8">WS_9</strain>
    </source>
</reference>
<feature type="domain" description="HTH luxR-type" evidence="6">
    <location>
        <begin position="141"/>
        <end position="206"/>
    </location>
</feature>
<dbReference type="InterPro" id="IPR058245">
    <property type="entry name" value="NreC/VraR/RcsB-like_REC"/>
</dbReference>
<dbReference type="Pfam" id="PF00072">
    <property type="entry name" value="Response_reg"/>
    <property type="match status" value="1"/>
</dbReference>
<protein>
    <submittedName>
        <fullName evidence="8">Response regulator transcription factor</fullName>
    </submittedName>
</protein>
<name>A0A538TJQ6_UNCEI</name>
<dbReference type="GO" id="GO:0006355">
    <property type="term" value="P:regulation of DNA-templated transcription"/>
    <property type="evidence" value="ECO:0007669"/>
    <property type="project" value="InterPro"/>
</dbReference>
<dbReference type="SMART" id="SM00421">
    <property type="entry name" value="HTH_LUXR"/>
    <property type="match status" value="1"/>
</dbReference>
<dbReference type="PROSITE" id="PS50110">
    <property type="entry name" value="RESPONSE_REGULATORY"/>
    <property type="match status" value="1"/>
</dbReference>
<evidence type="ECO:0000256" key="1">
    <source>
        <dbReference type="ARBA" id="ARBA00022553"/>
    </source>
</evidence>
<keyword evidence="4" id="KW-0804">Transcription</keyword>